<dbReference type="AlphaFoldDB" id="A0A291M1I9"/>
<evidence type="ECO:0000313" key="5">
    <source>
        <dbReference type="Proteomes" id="UP000219050"/>
    </source>
</evidence>
<dbReference type="PANTHER" id="PTHR10204">
    <property type="entry name" value="NAD P H OXIDOREDUCTASE-RELATED"/>
    <property type="match status" value="1"/>
</dbReference>
<sequence length="216" mass="24471">MRALVVYCHPREDSFTAAVRDRVLARLDATGVEWQISDLYGMGFDPVLSATEHRSYLDTPANRARVEDEVEKVLWCDTLIFVYPTWWYGQPAMLKGWLERVLLPDVAFLMPDADHATIRPGLRHIRNLAVFTTGGASRWLTALIGAPGKRTLFRGIGLLCARPLRKSFAMHYLMDTSTDASRSRHLARVEARMDRFLAPARRQSTAPAPDRQESTT</sequence>
<evidence type="ECO:0000313" key="4">
    <source>
        <dbReference type="EMBL" id="ATI42792.1"/>
    </source>
</evidence>
<dbReference type="InterPro" id="IPR051545">
    <property type="entry name" value="NAD(P)H_dehydrogenase_qn"/>
</dbReference>
<organism evidence="4 5">
    <name type="scientific">Pacificitalea manganoxidans</name>
    <dbReference type="NCBI Taxonomy" id="1411902"/>
    <lineage>
        <taxon>Bacteria</taxon>
        <taxon>Pseudomonadati</taxon>
        <taxon>Pseudomonadota</taxon>
        <taxon>Alphaproteobacteria</taxon>
        <taxon>Rhodobacterales</taxon>
        <taxon>Paracoccaceae</taxon>
        <taxon>Pacificitalea</taxon>
    </lineage>
</organism>
<name>A0A291M1I9_9RHOB</name>
<dbReference type="GO" id="GO:0003955">
    <property type="term" value="F:NAD(P)H dehydrogenase (quinone) activity"/>
    <property type="evidence" value="ECO:0007669"/>
    <property type="project" value="TreeGrafter"/>
</dbReference>
<comment type="similarity">
    <text evidence="1">Belongs to the NAD(P)H dehydrogenase (quinone) family.</text>
</comment>
<dbReference type="RefSeq" id="WP_097373815.1">
    <property type="nucleotide sequence ID" value="NZ_CP021404.1"/>
</dbReference>
<evidence type="ECO:0000259" key="3">
    <source>
        <dbReference type="Pfam" id="PF02525"/>
    </source>
</evidence>
<dbReference type="KEGG" id="cmag:CBW24_12795"/>
<dbReference type="Gene3D" id="3.40.50.360">
    <property type="match status" value="1"/>
</dbReference>
<dbReference type="PANTHER" id="PTHR10204:SF34">
    <property type="entry name" value="NAD(P)H DEHYDROGENASE [QUINONE] 1 ISOFORM 1"/>
    <property type="match status" value="1"/>
</dbReference>
<keyword evidence="5" id="KW-1185">Reference proteome</keyword>
<dbReference type="Proteomes" id="UP000219050">
    <property type="component" value="Chromosome"/>
</dbReference>
<proteinExistence type="inferred from homology"/>
<dbReference type="OrthoDB" id="9798454at2"/>
<accession>A0A291M1I9</accession>
<dbReference type="InterPro" id="IPR003680">
    <property type="entry name" value="Flavodoxin_fold"/>
</dbReference>
<feature type="domain" description="Flavodoxin-like fold" evidence="3">
    <location>
        <begin position="1"/>
        <end position="137"/>
    </location>
</feature>
<protein>
    <submittedName>
        <fullName evidence="4">NAD(P)H dehydrogenase</fullName>
    </submittedName>
</protein>
<dbReference type="EMBL" id="CP021404">
    <property type="protein sequence ID" value="ATI42792.1"/>
    <property type="molecule type" value="Genomic_DNA"/>
</dbReference>
<dbReference type="SUPFAM" id="SSF52218">
    <property type="entry name" value="Flavoproteins"/>
    <property type="match status" value="1"/>
</dbReference>
<reference evidence="4 5" key="1">
    <citation type="submission" date="2017-05" db="EMBL/GenBank/DDBJ databases">
        <title>Comparative genomic and metabolic analysis of manganese-oxidizing mechanisms in Celeribater manganoxidans DY25T: its adaption to the environment of polymetallic nodule.</title>
        <authorList>
            <person name="Wang X."/>
        </authorList>
    </citation>
    <scope>NUCLEOTIDE SEQUENCE [LARGE SCALE GENOMIC DNA]</scope>
    <source>
        <strain evidence="4 5">DY25</strain>
    </source>
</reference>
<evidence type="ECO:0000256" key="1">
    <source>
        <dbReference type="ARBA" id="ARBA00006252"/>
    </source>
</evidence>
<dbReference type="GO" id="GO:0005829">
    <property type="term" value="C:cytosol"/>
    <property type="evidence" value="ECO:0007669"/>
    <property type="project" value="TreeGrafter"/>
</dbReference>
<evidence type="ECO:0000256" key="2">
    <source>
        <dbReference type="ARBA" id="ARBA00023002"/>
    </source>
</evidence>
<dbReference type="InterPro" id="IPR029039">
    <property type="entry name" value="Flavoprotein-like_sf"/>
</dbReference>
<dbReference type="Pfam" id="PF02525">
    <property type="entry name" value="Flavodoxin_2"/>
    <property type="match status" value="1"/>
</dbReference>
<gene>
    <name evidence="4" type="ORF">CBW24_12795</name>
</gene>
<keyword evidence="2" id="KW-0560">Oxidoreductase</keyword>